<dbReference type="Proteomes" id="UP000277007">
    <property type="component" value="Unassembled WGS sequence"/>
</dbReference>
<sequence length="416" mass="44584">MSIDDLRAQYEVYPYPARAPADEAKRLITGSPSHLDEITHCVFGGRLPSDRPLRVLVAGGGTGDGTIMLAQQLADAERSGRIPPARITYVDLSDASRAIAQARADARGLTNIRFQRGSLLELEEVTAQDGPFDYIDCCGVLHHLPDPSAGLRSLAAALAPGGGIGLMVYAPYGRTGVYPMQAALRTMTDGLPPAERVALARRLIQTLPASNWLLNNPFVSDHRQADANLYDLLLHSCDRPYTVTELAELADSAGLAVGTLIDPIRYEPSTWARDPRLLKRLDGLSRLERAAWAEQICGSMTKHIAYLLRPADLAGAVAPFDGPEVIPVLRDLDGAAVAKGLPPGGSLEVEVLGSVLPLPLPRLAGPILSQIDGTATLAEIHAAIAPKTGASWDLFFQQAKALFEALNSVGKMYVRR</sequence>
<gene>
    <name evidence="2" type="ORF">EJ903_12750</name>
</gene>
<dbReference type="EMBL" id="RXMA01000010">
    <property type="protein sequence ID" value="RTR19860.1"/>
    <property type="molecule type" value="Genomic_DNA"/>
</dbReference>
<dbReference type="RefSeq" id="WP_126615748.1">
    <property type="nucleotide sequence ID" value="NZ_JBHUCY010000043.1"/>
</dbReference>
<dbReference type="SUPFAM" id="SSF53335">
    <property type="entry name" value="S-adenosyl-L-methionine-dependent methyltransferases"/>
    <property type="match status" value="1"/>
</dbReference>
<keyword evidence="2" id="KW-0808">Transferase</keyword>
<comment type="caution">
    <text evidence="2">The sequence shown here is derived from an EMBL/GenBank/DDBJ whole genome shotgun (WGS) entry which is preliminary data.</text>
</comment>
<feature type="domain" description="Methyltransferase type 12" evidence="1">
    <location>
        <begin position="58"/>
        <end position="163"/>
    </location>
</feature>
<dbReference type="GO" id="GO:0008168">
    <property type="term" value="F:methyltransferase activity"/>
    <property type="evidence" value="ECO:0007669"/>
    <property type="project" value="UniProtKB-KW"/>
</dbReference>
<dbReference type="InterPro" id="IPR013217">
    <property type="entry name" value="Methyltransf_12"/>
</dbReference>
<reference evidence="2 3" key="1">
    <citation type="submission" date="2018-12" db="EMBL/GenBank/DDBJ databases">
        <authorList>
            <person name="Yang Y."/>
        </authorList>
    </citation>
    <scope>NUCLEOTIDE SEQUENCE [LARGE SCALE GENOMIC DNA]</scope>
    <source>
        <strain evidence="2 3">L-25-5w-1</strain>
    </source>
</reference>
<evidence type="ECO:0000259" key="1">
    <source>
        <dbReference type="Pfam" id="PF08242"/>
    </source>
</evidence>
<keyword evidence="2" id="KW-0489">Methyltransferase</keyword>
<evidence type="ECO:0000313" key="3">
    <source>
        <dbReference type="Proteomes" id="UP000277007"/>
    </source>
</evidence>
<organism evidence="2 3">
    <name type="scientific">Azospirillum griseum</name>
    <dbReference type="NCBI Taxonomy" id="2496639"/>
    <lineage>
        <taxon>Bacteria</taxon>
        <taxon>Pseudomonadati</taxon>
        <taxon>Pseudomonadota</taxon>
        <taxon>Alphaproteobacteria</taxon>
        <taxon>Rhodospirillales</taxon>
        <taxon>Azospirillaceae</taxon>
        <taxon>Azospirillum</taxon>
    </lineage>
</organism>
<proteinExistence type="predicted"/>
<evidence type="ECO:0000313" key="2">
    <source>
        <dbReference type="EMBL" id="RTR19860.1"/>
    </source>
</evidence>
<protein>
    <submittedName>
        <fullName evidence="2">Class I SAM-dependent methyltransferase</fullName>
    </submittedName>
</protein>
<dbReference type="PANTHER" id="PTHR43464">
    <property type="entry name" value="METHYLTRANSFERASE"/>
    <property type="match status" value="1"/>
</dbReference>
<keyword evidence="3" id="KW-1185">Reference proteome</keyword>
<dbReference type="Pfam" id="PF08242">
    <property type="entry name" value="Methyltransf_12"/>
    <property type="match status" value="1"/>
</dbReference>
<name>A0A3S0KY37_9PROT</name>
<dbReference type="AlphaFoldDB" id="A0A3S0KY37"/>
<dbReference type="OrthoDB" id="649979at2"/>
<dbReference type="CDD" id="cd02440">
    <property type="entry name" value="AdoMet_MTases"/>
    <property type="match status" value="1"/>
</dbReference>
<dbReference type="InterPro" id="IPR029063">
    <property type="entry name" value="SAM-dependent_MTases_sf"/>
</dbReference>
<dbReference type="Gene3D" id="3.40.50.150">
    <property type="entry name" value="Vaccinia Virus protein VP39"/>
    <property type="match status" value="1"/>
</dbReference>
<dbReference type="GO" id="GO:0032259">
    <property type="term" value="P:methylation"/>
    <property type="evidence" value="ECO:0007669"/>
    <property type="project" value="UniProtKB-KW"/>
</dbReference>
<dbReference type="PANTHER" id="PTHR43464:SF91">
    <property type="entry name" value="SLL0487 PROTEIN"/>
    <property type="match status" value="1"/>
</dbReference>
<accession>A0A3S0KY37</accession>